<evidence type="ECO:0000313" key="1">
    <source>
        <dbReference type="EMBL" id="PWB08149.1"/>
    </source>
</evidence>
<evidence type="ECO:0008006" key="3">
    <source>
        <dbReference type="Google" id="ProtNLM"/>
    </source>
</evidence>
<evidence type="ECO:0000313" key="2">
    <source>
        <dbReference type="Proteomes" id="UP000244925"/>
    </source>
</evidence>
<dbReference type="AlphaFoldDB" id="A0A2V1IZY1"/>
<keyword evidence="2" id="KW-1185">Reference proteome</keyword>
<comment type="caution">
    <text evidence="1">The sequence shown here is derived from an EMBL/GenBank/DDBJ whole genome shotgun (WGS) entry which is preliminary data.</text>
</comment>
<proteinExistence type="predicted"/>
<name>A0A2V1IZY1_9BACT</name>
<dbReference type="EMBL" id="PUBV01000007">
    <property type="protein sequence ID" value="PWB08149.1"/>
    <property type="molecule type" value="Genomic_DNA"/>
</dbReference>
<dbReference type="GeneID" id="93424942"/>
<organism evidence="1 2">
    <name type="scientific">Paramuribaculum intestinale</name>
    <dbReference type="NCBI Taxonomy" id="2094151"/>
    <lineage>
        <taxon>Bacteria</taxon>
        <taxon>Pseudomonadati</taxon>
        <taxon>Bacteroidota</taxon>
        <taxon>Bacteroidia</taxon>
        <taxon>Bacteroidales</taxon>
        <taxon>Muribaculaceae</taxon>
        <taxon>Paramuribaculum</taxon>
    </lineage>
</organism>
<sequence length="170" mass="19386">MTAAQFVTAIREITPDESKFTKMPEGFAQIYLDELFIGNKSIHTNVEPENAIIDLMSNYDVSKLIIMIFSFNKSNELKETEPFTFFGWREAFPLAIHKATGEIVEIDWADDNCIVSYIAKDQQSYLDLLFALQENSLSTLFSDRQKWSTEQLAEIAGGSKYQPHLTDLLS</sequence>
<gene>
    <name evidence="1" type="ORF">C5O25_04735</name>
</gene>
<accession>A0A2V1IZY1</accession>
<protein>
    <recommendedName>
        <fullName evidence="3">SMI1/KNR4 family protein</fullName>
    </recommendedName>
</protein>
<dbReference type="Proteomes" id="UP000244925">
    <property type="component" value="Unassembled WGS sequence"/>
</dbReference>
<reference evidence="2" key="1">
    <citation type="submission" date="2018-02" db="EMBL/GenBank/DDBJ databases">
        <authorList>
            <person name="Clavel T."/>
            <person name="Strowig T."/>
        </authorList>
    </citation>
    <scope>NUCLEOTIDE SEQUENCE [LARGE SCALE GENOMIC DNA]</scope>
    <source>
        <strain evidence="2">DSM 100764</strain>
    </source>
</reference>
<dbReference type="RefSeq" id="WP_107035587.1">
    <property type="nucleotide sequence ID" value="NZ_CP098825.1"/>
</dbReference>